<evidence type="ECO:0000256" key="1">
    <source>
        <dbReference type="ARBA" id="ARBA00010613"/>
    </source>
</evidence>
<dbReference type="PANTHER" id="PTHR23088:SF27">
    <property type="entry name" value="DEAMINATED GLUTATHIONE AMIDASE"/>
    <property type="match status" value="1"/>
</dbReference>
<reference evidence="3" key="1">
    <citation type="submission" date="2017-03" db="EMBL/GenBank/DDBJ databases">
        <authorList>
            <person name="Monnet C."/>
        </authorList>
    </citation>
    <scope>NUCLEOTIDE SEQUENCE [LARGE SCALE GENOMIC DNA]</scope>
    <source>
        <strain evidence="3">ATCC 9175</strain>
    </source>
</reference>
<gene>
    <name evidence="3" type="ORF">BAUR9175_00935</name>
</gene>
<comment type="similarity">
    <text evidence="1">Belongs to the carbon-nitrogen hydrolase superfamily. NIT1/NIT2 family.</text>
</comment>
<comment type="caution">
    <text evidence="3">The sequence shown here is derived from an EMBL/GenBank/DDBJ whole genome shotgun (WGS) entry which is preliminary data.</text>
</comment>
<keyword evidence="4" id="KW-1185">Reference proteome</keyword>
<dbReference type="AlphaFoldDB" id="A0A2H1I4H7"/>
<dbReference type="Pfam" id="PF00795">
    <property type="entry name" value="CN_hydrolase"/>
    <property type="match status" value="1"/>
</dbReference>
<name>A0A2H1I4H7_BREAU</name>
<dbReference type="SUPFAM" id="SSF56317">
    <property type="entry name" value="Carbon-nitrogen hydrolase"/>
    <property type="match status" value="1"/>
</dbReference>
<accession>A0A2H1I4H7</accession>
<dbReference type="InterPro" id="IPR036526">
    <property type="entry name" value="C-N_Hydrolase_sf"/>
</dbReference>
<organism evidence="3 4">
    <name type="scientific">Brevibacterium aurantiacum</name>
    <dbReference type="NCBI Taxonomy" id="273384"/>
    <lineage>
        <taxon>Bacteria</taxon>
        <taxon>Bacillati</taxon>
        <taxon>Actinomycetota</taxon>
        <taxon>Actinomycetes</taxon>
        <taxon>Micrococcales</taxon>
        <taxon>Brevibacteriaceae</taxon>
        <taxon>Brevibacterium</taxon>
    </lineage>
</organism>
<dbReference type="GO" id="GO:0016787">
    <property type="term" value="F:hydrolase activity"/>
    <property type="evidence" value="ECO:0007669"/>
    <property type="project" value="UniProtKB-KW"/>
</dbReference>
<dbReference type="RefSeq" id="WP_101583092.1">
    <property type="nucleotide sequence ID" value="NZ_BJME01000010.1"/>
</dbReference>
<dbReference type="PROSITE" id="PS50263">
    <property type="entry name" value="CN_HYDROLASE"/>
    <property type="match status" value="1"/>
</dbReference>
<proteinExistence type="inferred from homology"/>
<dbReference type="EMBL" id="FXZB01000005">
    <property type="protein sequence ID" value="SMX70091.1"/>
    <property type="molecule type" value="Genomic_DNA"/>
</dbReference>
<feature type="domain" description="CN hydrolase" evidence="2">
    <location>
        <begin position="1"/>
        <end position="245"/>
    </location>
</feature>
<dbReference type="Proteomes" id="UP000234525">
    <property type="component" value="Unassembled WGS sequence"/>
</dbReference>
<dbReference type="PANTHER" id="PTHR23088">
    <property type="entry name" value="NITRILASE-RELATED"/>
    <property type="match status" value="1"/>
</dbReference>
<dbReference type="InterPro" id="IPR003010">
    <property type="entry name" value="C-N_Hydrolase"/>
</dbReference>
<evidence type="ECO:0000313" key="3">
    <source>
        <dbReference type="EMBL" id="SMX70091.1"/>
    </source>
</evidence>
<sequence length="267" mass="28347">MKFALAQINSTTTVADNLDKVRDYTNRAAEAGAEFVVFPEATMSAFGPGLRDVAEANTESWRSEMTQLAAEAGITVIVGEFATSGEKVINLLAVYTPEGEREDYAKIHLYDAFGFKESDTVVPGEDPVVIDLAGESVGLTLCYDIRFPKLYAEVSRRGAKLAIVSASWGAGKGKVEQWETLARARALDSNMFVAAIGQADPEVSGVEVPQKGPTGVGHSLVSDPFGHVITSLDGHEALEVVEVDLAVADKAAEAIPVLANAKLGYRG</sequence>
<dbReference type="Gene3D" id="3.60.110.10">
    <property type="entry name" value="Carbon-nitrogen hydrolase"/>
    <property type="match status" value="1"/>
</dbReference>
<evidence type="ECO:0000259" key="2">
    <source>
        <dbReference type="PROSITE" id="PS50263"/>
    </source>
</evidence>
<evidence type="ECO:0000313" key="4">
    <source>
        <dbReference type="Proteomes" id="UP000234525"/>
    </source>
</evidence>
<protein>
    <submittedName>
        <fullName evidence="3">Predicted amidohydrolase</fullName>
    </submittedName>
</protein>
<dbReference type="CDD" id="cd07581">
    <property type="entry name" value="nitrilase_3"/>
    <property type="match status" value="1"/>
</dbReference>